<organism evidence="2 5">
    <name type="scientific">Actinopolyspora erythraea</name>
    <dbReference type="NCBI Taxonomy" id="414996"/>
    <lineage>
        <taxon>Bacteria</taxon>
        <taxon>Bacillati</taxon>
        <taxon>Actinomycetota</taxon>
        <taxon>Actinomycetes</taxon>
        <taxon>Actinopolysporales</taxon>
        <taxon>Actinopolysporaceae</taxon>
        <taxon>Actinopolyspora</taxon>
    </lineage>
</organism>
<evidence type="ECO:0000313" key="5">
    <source>
        <dbReference type="Proteomes" id="UP000215043"/>
    </source>
</evidence>
<keyword evidence="4" id="KW-1185">Reference proteome</keyword>
<gene>
    <name evidence="2" type="ORF">CDG81_04710</name>
    <name evidence="3" type="ORF">IL38_19675</name>
</gene>
<dbReference type="Proteomes" id="UP000215043">
    <property type="component" value="Chromosome"/>
</dbReference>
<protein>
    <submittedName>
        <fullName evidence="2">Uncharacterized protein</fullName>
    </submittedName>
</protein>
<feature type="region of interest" description="Disordered" evidence="1">
    <location>
        <begin position="1"/>
        <end position="30"/>
    </location>
</feature>
<dbReference type="EMBL" id="JPMV01000037">
    <property type="protein sequence ID" value="KGI79938.1"/>
    <property type="molecule type" value="Genomic_DNA"/>
</dbReference>
<sequence>MRGNREVVLEGGPTELTDRHPLPTPPQEEIKIPRRNGYEHYSFSGSYEDPSGDVIPVFRWSYRTRSAE</sequence>
<reference evidence="2 5" key="2">
    <citation type="submission" date="2017-08" db="EMBL/GenBank/DDBJ databases">
        <title>The complete genome sequence of moderately halophilic actinomycete Actinopolyspora erythraea YIM 90600, the producer of novel erythromycin, novel actinopolysporins A-C and tubercidin.</title>
        <authorList>
            <person name="Yin M."/>
            <person name="Tang S."/>
        </authorList>
    </citation>
    <scope>NUCLEOTIDE SEQUENCE [LARGE SCALE GENOMIC DNA]</scope>
    <source>
        <strain evidence="2 5">YIM 90600</strain>
    </source>
</reference>
<evidence type="ECO:0000313" key="3">
    <source>
        <dbReference type="EMBL" id="KGI79938.1"/>
    </source>
</evidence>
<dbReference type="RefSeq" id="WP_043576853.1">
    <property type="nucleotide sequence ID" value="NZ_CP022752.1"/>
</dbReference>
<proteinExistence type="predicted"/>
<dbReference type="OrthoDB" id="3402203at2"/>
<accession>A0A099D152</accession>
<evidence type="ECO:0000313" key="2">
    <source>
        <dbReference type="EMBL" id="ASU77733.1"/>
    </source>
</evidence>
<name>A0A099D152_9ACTN</name>
<dbReference type="HOGENOM" id="CLU_182306_0_0_11"/>
<evidence type="ECO:0000256" key="1">
    <source>
        <dbReference type="SAM" id="MobiDB-lite"/>
    </source>
</evidence>
<dbReference type="AlphaFoldDB" id="A0A099D152"/>
<dbReference type="KEGG" id="aey:CDG81_04710"/>
<reference evidence="3 4" key="1">
    <citation type="journal article" date="2014" name="PLoS ONE">
        <title>Identification and Characterization of a New Erythromycin Biosynthetic Gene Cluster in Actinopolyspora erythraea YIM90600, a Novel Erythronolide-Producing Halophilic Actinomycete Isolated from Salt Field.</title>
        <authorList>
            <person name="Chen D."/>
            <person name="Feng J."/>
            <person name="Huang L."/>
            <person name="Zhang Q."/>
            <person name="Wu J."/>
            <person name="Zhu X."/>
            <person name="Duan Y."/>
            <person name="Xu Z."/>
        </authorList>
    </citation>
    <scope>NUCLEOTIDE SEQUENCE [LARGE SCALE GENOMIC DNA]</scope>
    <source>
        <strain evidence="3 4">YIM90600</strain>
    </source>
</reference>
<dbReference type="Proteomes" id="UP000029737">
    <property type="component" value="Unassembled WGS sequence"/>
</dbReference>
<dbReference type="EMBL" id="CP022752">
    <property type="protein sequence ID" value="ASU77733.1"/>
    <property type="molecule type" value="Genomic_DNA"/>
</dbReference>
<dbReference type="InterPro" id="IPR046030">
    <property type="entry name" value="DUF5988"/>
</dbReference>
<dbReference type="Pfam" id="PF19450">
    <property type="entry name" value="DUF5988"/>
    <property type="match status" value="1"/>
</dbReference>
<evidence type="ECO:0000313" key="4">
    <source>
        <dbReference type="Proteomes" id="UP000029737"/>
    </source>
</evidence>